<keyword evidence="2" id="KW-1185">Reference proteome</keyword>
<comment type="caution">
    <text evidence="1">The sequence shown here is derived from an EMBL/GenBank/DDBJ whole genome shotgun (WGS) entry which is preliminary data.</text>
</comment>
<keyword evidence="1" id="KW-0808">Transferase</keyword>
<gene>
    <name evidence="1" type="primary">Setmar_138</name>
    <name evidence="1" type="ORF">G6Z76_0011013</name>
</gene>
<name>A0A836FBN3_9HYME</name>
<dbReference type="EMBL" id="JAANIC010005860">
    <property type="protein sequence ID" value="KAG5330311.1"/>
    <property type="molecule type" value="Genomic_DNA"/>
</dbReference>
<dbReference type="AlphaFoldDB" id="A0A836FBN3"/>
<organism evidence="1 2">
    <name type="scientific">Acromyrmex charruanus</name>
    <dbReference type="NCBI Taxonomy" id="2715315"/>
    <lineage>
        <taxon>Eukaryota</taxon>
        <taxon>Metazoa</taxon>
        <taxon>Ecdysozoa</taxon>
        <taxon>Arthropoda</taxon>
        <taxon>Hexapoda</taxon>
        <taxon>Insecta</taxon>
        <taxon>Pterygota</taxon>
        <taxon>Neoptera</taxon>
        <taxon>Endopterygota</taxon>
        <taxon>Hymenoptera</taxon>
        <taxon>Apocrita</taxon>
        <taxon>Aculeata</taxon>
        <taxon>Formicoidea</taxon>
        <taxon>Formicidae</taxon>
        <taxon>Myrmicinae</taxon>
        <taxon>Acromyrmex</taxon>
    </lineage>
</organism>
<dbReference type="Proteomes" id="UP000669903">
    <property type="component" value="Unassembled WGS sequence"/>
</dbReference>
<accession>A0A836FBN3</accession>
<evidence type="ECO:0000313" key="2">
    <source>
        <dbReference type="Proteomes" id="UP000669903"/>
    </source>
</evidence>
<feature type="non-terminal residue" evidence="1">
    <location>
        <position position="245"/>
    </location>
</feature>
<sequence>MKKSLKLDKEKLHFLRKVKKWFAKFHRDFNLEEEPRSGRPFIIDNDILCALIANNARISMEEIAETLNIWVPHLSKKKNKLDRIKYLKRRLILDSTYFLFDYKQNFGMSMGSPLSPIADLVMQRLEKMALSMFKDHVLFYFRYVDNNRLRLILFCFNSSHSRLKLTLEISDNSLNFLDVKMTIKDNLLTFDWYHKSSFSGRFLNFFFSNHPLSQKKGVIIVHKDSRPRLSKNNVVYKINCNNCDL</sequence>
<dbReference type="PANTHER" id="PTHR21301">
    <property type="entry name" value="REVERSE TRANSCRIPTASE"/>
    <property type="match status" value="1"/>
</dbReference>
<protein>
    <submittedName>
        <fullName evidence="1">SETMR methyltransferase</fullName>
    </submittedName>
</protein>
<feature type="non-terminal residue" evidence="1">
    <location>
        <position position="1"/>
    </location>
</feature>
<dbReference type="GO" id="GO:0008168">
    <property type="term" value="F:methyltransferase activity"/>
    <property type="evidence" value="ECO:0007669"/>
    <property type="project" value="UniProtKB-KW"/>
</dbReference>
<proteinExistence type="predicted"/>
<dbReference type="GO" id="GO:0032259">
    <property type="term" value="P:methylation"/>
    <property type="evidence" value="ECO:0007669"/>
    <property type="project" value="UniProtKB-KW"/>
</dbReference>
<dbReference type="PANTHER" id="PTHR21301:SF10">
    <property type="entry name" value="REVERSE TRANSCRIPTASE DOMAIN-CONTAINING PROTEIN"/>
    <property type="match status" value="1"/>
</dbReference>
<reference evidence="1" key="1">
    <citation type="submission" date="2020-03" db="EMBL/GenBank/DDBJ databases">
        <title>Relaxed selection underlies rapid genomic changes in the transitions from sociality to social parasitism in ants.</title>
        <authorList>
            <person name="Bi X."/>
        </authorList>
    </citation>
    <scope>NUCLEOTIDE SEQUENCE</scope>
    <source>
        <strain evidence="1">BGI-DK2014a</strain>
        <tissue evidence="1">Whole body</tissue>
    </source>
</reference>
<keyword evidence="1" id="KW-0489">Methyltransferase</keyword>
<evidence type="ECO:0000313" key="1">
    <source>
        <dbReference type="EMBL" id="KAG5330311.1"/>
    </source>
</evidence>